<comment type="subcellular location">
    <subcellularLocation>
        <location evidence="1 11">Nucleus</location>
    </subcellularLocation>
</comment>
<evidence type="ECO:0000256" key="10">
    <source>
        <dbReference type="ARBA" id="ARBA00047770"/>
    </source>
</evidence>
<dbReference type="EC" id="2.1.1.360" evidence="2 11"/>
<feature type="region of interest" description="Disordered" evidence="12">
    <location>
        <begin position="276"/>
        <end position="315"/>
    </location>
</feature>
<organism evidence="14 15">
    <name type="scientific">Fomitopsis schrenkii</name>
    <name type="common">Brown rot fungus</name>
    <dbReference type="NCBI Taxonomy" id="2126942"/>
    <lineage>
        <taxon>Eukaryota</taxon>
        <taxon>Fungi</taxon>
        <taxon>Dikarya</taxon>
        <taxon>Basidiomycota</taxon>
        <taxon>Agaricomycotina</taxon>
        <taxon>Agaricomycetes</taxon>
        <taxon>Polyporales</taxon>
        <taxon>Fomitopsis</taxon>
    </lineage>
</organism>
<name>S8DZU4_FOMSC</name>
<evidence type="ECO:0000256" key="11">
    <source>
        <dbReference type="RuleBase" id="RU271113"/>
    </source>
</evidence>
<dbReference type="InParanoid" id="S8DZU4"/>
<feature type="domain" description="DOT1" evidence="13">
    <location>
        <begin position="326"/>
        <end position="647"/>
    </location>
</feature>
<evidence type="ECO:0000256" key="7">
    <source>
        <dbReference type="ARBA" id="ARBA00022853"/>
    </source>
</evidence>
<dbReference type="PANTHER" id="PTHR21451:SF0">
    <property type="entry name" value="HISTONE-LYSINE N-METHYLTRANSFERASE, H3 LYSINE-79 SPECIFIC"/>
    <property type="match status" value="1"/>
</dbReference>
<dbReference type="InterPro" id="IPR029063">
    <property type="entry name" value="SAM-dependent_MTases_sf"/>
</dbReference>
<protein>
    <recommendedName>
        <fullName evidence="3 11">Histone-lysine N-methyltransferase, H3 lysine-79 specific</fullName>
        <ecNumber evidence="2 11">2.1.1.360</ecNumber>
    </recommendedName>
    <alternativeName>
        <fullName evidence="9 11">Histone H3-K79 methyltransferase</fullName>
    </alternativeName>
</protein>
<comment type="catalytic activity">
    <reaction evidence="10 11">
        <text>L-lysyl(79)-[histone H3] + 3 S-adenosyl-L-methionine = N(6),N(6),N(6)-trimethyl-L-lysyl(79)-[histone H3] + 3 S-adenosyl-L-homocysteine + 3 H(+)</text>
        <dbReference type="Rhea" id="RHEA:60328"/>
        <dbReference type="Rhea" id="RHEA-COMP:15549"/>
        <dbReference type="Rhea" id="RHEA-COMP:15552"/>
        <dbReference type="ChEBI" id="CHEBI:15378"/>
        <dbReference type="ChEBI" id="CHEBI:29969"/>
        <dbReference type="ChEBI" id="CHEBI:57856"/>
        <dbReference type="ChEBI" id="CHEBI:59789"/>
        <dbReference type="ChEBI" id="CHEBI:61961"/>
        <dbReference type="EC" id="2.1.1.360"/>
    </reaction>
</comment>
<comment type="activity regulation">
    <text evidence="11">Ubiquitination of histone H2B to form H2BK123ub1 is required for efficient DOT1 methyltransferase activity on histone H3.</text>
</comment>
<dbReference type="AlphaFoldDB" id="S8DZU4"/>
<proteinExistence type="inferred from homology"/>
<gene>
    <name evidence="14" type="ORF">FOMPIDRAFT_1127317</name>
</gene>
<dbReference type="GO" id="GO:0032259">
    <property type="term" value="P:methylation"/>
    <property type="evidence" value="ECO:0007669"/>
    <property type="project" value="UniProtKB-KW"/>
</dbReference>
<comment type="miscellaneous">
    <text evidence="11">In contrast to other lysine histone methyltransferases, it does not contain a SET domain, suggesting the existence of another mechanism for methylation of lysine residues of histones.</text>
</comment>
<evidence type="ECO:0000256" key="4">
    <source>
        <dbReference type="ARBA" id="ARBA00022603"/>
    </source>
</evidence>
<feature type="compositionally biased region" description="Low complexity" evidence="12">
    <location>
        <begin position="105"/>
        <end position="129"/>
    </location>
</feature>
<dbReference type="EMBL" id="KE504169">
    <property type="protein sequence ID" value="EPS98067.1"/>
    <property type="molecule type" value="Genomic_DNA"/>
</dbReference>
<dbReference type="OrthoDB" id="443402at2759"/>
<dbReference type="GO" id="GO:0006281">
    <property type="term" value="P:DNA repair"/>
    <property type="evidence" value="ECO:0007669"/>
    <property type="project" value="TreeGrafter"/>
</dbReference>
<evidence type="ECO:0000256" key="5">
    <source>
        <dbReference type="ARBA" id="ARBA00022679"/>
    </source>
</evidence>
<evidence type="ECO:0000313" key="14">
    <source>
        <dbReference type="EMBL" id="EPS98067.1"/>
    </source>
</evidence>
<keyword evidence="4 11" id="KW-0489">Methyltransferase</keyword>
<evidence type="ECO:0000256" key="1">
    <source>
        <dbReference type="ARBA" id="ARBA00004123"/>
    </source>
</evidence>
<feature type="compositionally biased region" description="Basic residues" evidence="12">
    <location>
        <begin position="655"/>
        <end position="664"/>
    </location>
</feature>
<dbReference type="GO" id="GO:0000077">
    <property type="term" value="P:DNA damage checkpoint signaling"/>
    <property type="evidence" value="ECO:0007669"/>
    <property type="project" value="TreeGrafter"/>
</dbReference>
<sequence>MAAPRPSSSDLSFFSKPKHARPGASNASSSSGTRVVVVQKAPVRNPAKAGALQVTARSATPASAPSPPLSTDVKGKRKSPEHELPRAAKKPRATPSPEATAGAEPQRLAPRPSRSSSATPSESLRGISPPRHHSPSRSPMPSSSRAQSRSPSVLPTRAPLPRECCTEEDGTPGPSCLTSEDVVSSLMKTYKAYFKNPNDPADQSFEPHSERYPVVELEYPNSGASEKFIILAPKDPEHYNPIMCLESTLHTIVQDYLTPAQRAMFGTLPDTCLADDDMPIPAPLPTPQYTSPSPPPMSSASSPAPSVPESSSSSSSSSSVFSAVSSVSSLSSLSSVSSLSSLTDLSNHASLSVSGPPKVDYLRLLQRAINTHDGPLFLKVMNAINTLLRFLKYPPVPTDPFDSPHPNHFREAVKSWSAIPQGVVERVVEEVYQRAVGPNVAQLKRYQAFSSEAYGELMPALVSRIVRDTGLHEGSLFLDLGSGVGNVVLQASLQTGCTSYGVELMAPPANLARSQLEQFRMRCRMWGFKMGEVELEEGDMLASPRVDDLIPKADVVLVNNRIFGPSLNEAIRAKFLDLKEGAIVVSLKEYASVAGVSERNLDDMSAIFQVTEKEYYPGNVSWHGKGGKYYLHRVDRECYASTKQQFESTTGTRAKPTRSSRLRR</sequence>
<dbReference type="Pfam" id="PF08123">
    <property type="entry name" value="DOT1"/>
    <property type="match status" value="1"/>
</dbReference>
<keyword evidence="6 11" id="KW-0949">S-adenosyl-L-methionine</keyword>
<dbReference type="CDD" id="cd02440">
    <property type="entry name" value="AdoMet_MTases"/>
    <property type="match status" value="1"/>
</dbReference>
<evidence type="ECO:0000256" key="9">
    <source>
        <dbReference type="ARBA" id="ARBA00029821"/>
    </source>
</evidence>
<feature type="compositionally biased region" description="Pro residues" evidence="12">
    <location>
        <begin position="280"/>
        <end position="297"/>
    </location>
</feature>
<evidence type="ECO:0000256" key="2">
    <source>
        <dbReference type="ARBA" id="ARBA00012190"/>
    </source>
</evidence>
<reference evidence="14 15" key="1">
    <citation type="journal article" date="2012" name="Science">
        <title>The Paleozoic origin of enzymatic lignin decomposition reconstructed from 31 fungal genomes.</title>
        <authorList>
            <person name="Floudas D."/>
            <person name="Binder M."/>
            <person name="Riley R."/>
            <person name="Barry K."/>
            <person name="Blanchette R.A."/>
            <person name="Henrissat B."/>
            <person name="Martinez A.T."/>
            <person name="Otillar R."/>
            <person name="Spatafora J.W."/>
            <person name="Yadav J.S."/>
            <person name="Aerts A."/>
            <person name="Benoit I."/>
            <person name="Boyd A."/>
            <person name="Carlson A."/>
            <person name="Copeland A."/>
            <person name="Coutinho P.M."/>
            <person name="de Vries R.P."/>
            <person name="Ferreira P."/>
            <person name="Findley K."/>
            <person name="Foster B."/>
            <person name="Gaskell J."/>
            <person name="Glotzer D."/>
            <person name="Gorecki P."/>
            <person name="Heitman J."/>
            <person name="Hesse C."/>
            <person name="Hori C."/>
            <person name="Igarashi K."/>
            <person name="Jurgens J.A."/>
            <person name="Kallen N."/>
            <person name="Kersten P."/>
            <person name="Kohler A."/>
            <person name="Kuees U."/>
            <person name="Kumar T.K.A."/>
            <person name="Kuo A."/>
            <person name="LaButti K."/>
            <person name="Larrondo L.F."/>
            <person name="Lindquist E."/>
            <person name="Ling A."/>
            <person name="Lombard V."/>
            <person name="Lucas S."/>
            <person name="Lundell T."/>
            <person name="Martin R."/>
            <person name="McLaughlin D.J."/>
            <person name="Morgenstern I."/>
            <person name="Morin E."/>
            <person name="Murat C."/>
            <person name="Nagy L.G."/>
            <person name="Nolan M."/>
            <person name="Ohm R.A."/>
            <person name="Patyshakuliyeva A."/>
            <person name="Rokas A."/>
            <person name="Ruiz-Duenas F.J."/>
            <person name="Sabat G."/>
            <person name="Salamov A."/>
            <person name="Samejima M."/>
            <person name="Schmutz J."/>
            <person name="Slot J.C."/>
            <person name="St John F."/>
            <person name="Stenlid J."/>
            <person name="Sun H."/>
            <person name="Sun S."/>
            <person name="Syed K."/>
            <person name="Tsang A."/>
            <person name="Wiebenga A."/>
            <person name="Young D."/>
            <person name="Pisabarro A."/>
            <person name="Eastwood D.C."/>
            <person name="Martin F."/>
            <person name="Cullen D."/>
            <person name="Grigoriev I.V."/>
            <person name="Hibbett D.S."/>
        </authorList>
    </citation>
    <scope>NUCLEOTIDE SEQUENCE</scope>
    <source>
        <strain evidence="15">FP-58527</strain>
    </source>
</reference>
<feature type="compositionally biased region" description="Polar residues" evidence="12">
    <location>
        <begin position="1"/>
        <end position="12"/>
    </location>
</feature>
<evidence type="ECO:0000256" key="12">
    <source>
        <dbReference type="SAM" id="MobiDB-lite"/>
    </source>
</evidence>
<feature type="compositionally biased region" description="Low complexity" evidence="12">
    <location>
        <begin position="136"/>
        <end position="152"/>
    </location>
</feature>
<dbReference type="STRING" id="743788.S8DZU4"/>
<evidence type="ECO:0000256" key="3">
    <source>
        <dbReference type="ARBA" id="ARBA00020987"/>
    </source>
</evidence>
<evidence type="ECO:0000256" key="6">
    <source>
        <dbReference type="ARBA" id="ARBA00022691"/>
    </source>
</evidence>
<keyword evidence="5 11" id="KW-0808">Transferase</keyword>
<keyword evidence="8 11" id="KW-0539">Nucleus</keyword>
<dbReference type="PANTHER" id="PTHR21451">
    <property type="entry name" value="HISTONE H3 METHYLTRANSFERASE"/>
    <property type="match status" value="1"/>
</dbReference>
<evidence type="ECO:0000256" key="8">
    <source>
        <dbReference type="ARBA" id="ARBA00023242"/>
    </source>
</evidence>
<feature type="region of interest" description="Disordered" evidence="12">
    <location>
        <begin position="645"/>
        <end position="664"/>
    </location>
</feature>
<dbReference type="eggNOG" id="KOG3924">
    <property type="taxonomic scope" value="Eukaryota"/>
</dbReference>
<dbReference type="FunFam" id="3.40.50.150:FF:000033">
    <property type="entry name" value="Histone-lysine N-methyltransferase, H3 lysine-79 specific"/>
    <property type="match status" value="1"/>
</dbReference>
<evidence type="ECO:0000313" key="15">
    <source>
        <dbReference type="Proteomes" id="UP000015241"/>
    </source>
</evidence>
<comment type="function">
    <text evidence="11">Histone methyltransferase that specifically trimethylates histone H3 to form H3K79me3. This methylation is required for telomere silencing and for the pachytene checkpoint during the meiotic cell cycle by allowing the recruitment of RAD9 to double strand breaks. Nucleosomes are preferred as substrate compared to free histone.</text>
</comment>
<feature type="compositionally biased region" description="Low complexity" evidence="12">
    <location>
        <begin position="298"/>
        <end position="315"/>
    </location>
</feature>
<dbReference type="Gene3D" id="3.40.50.150">
    <property type="entry name" value="Vaccinia Virus protein VP39"/>
    <property type="match status" value="1"/>
</dbReference>
<dbReference type="GO" id="GO:0005634">
    <property type="term" value="C:nucleus"/>
    <property type="evidence" value="ECO:0007669"/>
    <property type="project" value="UniProtKB-SubCell"/>
</dbReference>
<accession>S8DZU4</accession>
<dbReference type="GO" id="GO:0140956">
    <property type="term" value="F:histone H3K79 trimethyltransferase activity"/>
    <property type="evidence" value="ECO:0007669"/>
    <property type="project" value="UniProtKB-EC"/>
</dbReference>
<feature type="region of interest" description="Disordered" evidence="12">
    <location>
        <begin position="1"/>
        <end position="177"/>
    </location>
</feature>
<evidence type="ECO:0000259" key="13">
    <source>
        <dbReference type="PROSITE" id="PS51569"/>
    </source>
</evidence>
<dbReference type="HOGENOM" id="CLU_027287_1_0_1"/>
<keyword evidence="15" id="KW-1185">Reference proteome</keyword>
<dbReference type="InterPro" id="IPR030445">
    <property type="entry name" value="H3-K79_meTrfase"/>
</dbReference>
<dbReference type="Proteomes" id="UP000015241">
    <property type="component" value="Unassembled WGS sequence"/>
</dbReference>
<keyword evidence="7 11" id="KW-0156">Chromatin regulator</keyword>
<comment type="similarity">
    <text evidence="11">Belongs to the class I-like SAM-binding methyltransferase superfamily. DOT1 family.</text>
</comment>
<dbReference type="PROSITE" id="PS51569">
    <property type="entry name" value="DOT1"/>
    <property type="match status" value="1"/>
</dbReference>
<dbReference type="SUPFAM" id="SSF53335">
    <property type="entry name" value="S-adenosyl-L-methionine-dependent methyltransferases"/>
    <property type="match status" value="1"/>
</dbReference>
<dbReference type="InterPro" id="IPR025789">
    <property type="entry name" value="DOT1_dom"/>
</dbReference>